<dbReference type="InterPro" id="IPR040079">
    <property type="entry name" value="Glutathione_S-Trfase"/>
</dbReference>
<dbReference type="SFLD" id="SFLDG00363">
    <property type="entry name" value="AMPS_(cytGST):_Alpha-__Mu-__Pi"/>
    <property type="match status" value="1"/>
</dbReference>
<dbReference type="AlphaFoldDB" id="A0A3G2JSJ9"/>
<dbReference type="Gene3D" id="3.40.30.10">
    <property type="entry name" value="Glutaredoxin"/>
    <property type="match status" value="1"/>
</dbReference>
<dbReference type="GO" id="GO:0004364">
    <property type="term" value="F:glutathione transferase activity"/>
    <property type="evidence" value="ECO:0007669"/>
    <property type="project" value="TreeGrafter"/>
</dbReference>
<dbReference type="PANTHER" id="PTHR11571">
    <property type="entry name" value="GLUTATHIONE S-TRANSFERASE"/>
    <property type="match status" value="1"/>
</dbReference>
<dbReference type="CDD" id="cd03192">
    <property type="entry name" value="GST_C_Sigma_like"/>
    <property type="match status" value="1"/>
</dbReference>
<dbReference type="InterPro" id="IPR010987">
    <property type="entry name" value="Glutathione-S-Trfase_C-like"/>
</dbReference>
<proteinExistence type="evidence at transcript level"/>
<dbReference type="InterPro" id="IPR050213">
    <property type="entry name" value="GST_superfamily"/>
</dbReference>
<dbReference type="Pfam" id="PF14497">
    <property type="entry name" value="GST_C_3"/>
    <property type="match status" value="1"/>
</dbReference>
<evidence type="ECO:0000259" key="4">
    <source>
        <dbReference type="PROSITE" id="PS50405"/>
    </source>
</evidence>
<dbReference type="EMBL" id="MH189386">
    <property type="protein sequence ID" value="AYN44554.1"/>
    <property type="molecule type" value="mRNA"/>
</dbReference>
<organism evidence="5">
    <name type="scientific">Brachionus koreanus</name>
    <dbReference type="NCBI Taxonomy" id="1199090"/>
    <lineage>
        <taxon>Eukaryota</taxon>
        <taxon>Metazoa</taxon>
        <taxon>Spiralia</taxon>
        <taxon>Gnathifera</taxon>
        <taxon>Rotifera</taxon>
        <taxon>Eurotatoria</taxon>
        <taxon>Monogononta</taxon>
        <taxon>Pseudotrocha</taxon>
        <taxon>Ploima</taxon>
        <taxon>Brachionidae</taxon>
        <taxon>Brachionus</taxon>
    </lineage>
</organism>
<dbReference type="FunFam" id="3.40.30.10:FF:000035">
    <property type="entry name" value="hematopoietic prostaglandin D synthase"/>
    <property type="match status" value="1"/>
</dbReference>
<dbReference type="CDD" id="cd03039">
    <property type="entry name" value="GST_N_Sigma_like"/>
    <property type="match status" value="1"/>
</dbReference>
<evidence type="ECO:0000313" key="5">
    <source>
        <dbReference type="EMBL" id="AYN44554.1"/>
    </source>
</evidence>
<feature type="domain" description="GST N-terminal" evidence="3">
    <location>
        <begin position="54"/>
        <end position="132"/>
    </location>
</feature>
<accession>A0A3G2JSJ9</accession>
<dbReference type="SUPFAM" id="SSF52833">
    <property type="entry name" value="Thioredoxin-like"/>
    <property type="match status" value="1"/>
</dbReference>
<sequence length="261" mass="30302">MGCGSSKTNKVIEPETKIEIDVSEEHDDNENKNEQSPSPPNNELKKSSLAISSKNYKLNYFDFTGRAELLRLIFAVSNTPFTDQRIKFKDWKNEKKNAPLEQLPYLEVDDNPILVQSMAIARYLAKEMNLAGRDTYDQVRVDLVLDLCKEFTDCFSIYIVPEMLNPTDEKEEIIQHFIDILALRYLKNIETLIENFGQNNYAVGDQLTVADLFIHDLVTNMIKLNSAILENYPKLKKHKSQVEENENLKFYLDTRDRKKLE</sequence>
<dbReference type="SFLD" id="SFLDS00019">
    <property type="entry name" value="Glutathione_Transferase_(cytos"/>
    <property type="match status" value="1"/>
</dbReference>
<dbReference type="InterPro" id="IPR036249">
    <property type="entry name" value="Thioredoxin-like_sf"/>
</dbReference>
<name>A0A3G2JSJ9_9BILA</name>
<reference evidence="5" key="1">
    <citation type="journal article" date="2018" name="Comp. Biochem. Physiol. Part D Genomics Proteomics">
        <title>Genome-wide identification of the entire 90 glutathione S-transferase (GST) subfamily genes in four rotifer Brachionus species and transcriptional modulation in response to endocrine disrupting chemicals.</title>
        <authorList>
            <person name="Park J.C."/>
            <person name="Kim D.H."/>
            <person name="Lee M.C."/>
            <person name="Han J."/>
            <person name="Kim H.J."/>
            <person name="Hagiwara A."/>
            <person name="Hwang U.K."/>
            <person name="Park H.G."/>
            <person name="Lee J.S."/>
        </authorList>
    </citation>
    <scope>NUCLEOTIDE SEQUENCE</scope>
</reference>
<comment type="function">
    <text evidence="1">S-crystallins are structural components of squids and octopi eye lens. Contains relatively little if any GST activity.</text>
</comment>
<protein>
    <submittedName>
        <fullName evidence="5">Glutathione S-transferase S14</fullName>
    </submittedName>
</protein>
<dbReference type="Gene3D" id="1.20.1050.10">
    <property type="match status" value="1"/>
</dbReference>
<keyword evidence="5" id="KW-0808">Transferase</keyword>
<dbReference type="GO" id="GO:0006749">
    <property type="term" value="P:glutathione metabolic process"/>
    <property type="evidence" value="ECO:0007669"/>
    <property type="project" value="TreeGrafter"/>
</dbReference>
<dbReference type="Pfam" id="PF02798">
    <property type="entry name" value="GST_N"/>
    <property type="match status" value="1"/>
</dbReference>
<feature type="domain" description="GST C-terminal" evidence="4">
    <location>
        <begin position="134"/>
        <end position="260"/>
    </location>
</feature>
<feature type="compositionally biased region" description="Basic and acidic residues" evidence="2">
    <location>
        <begin position="10"/>
        <end position="20"/>
    </location>
</feature>
<dbReference type="InterPro" id="IPR036282">
    <property type="entry name" value="Glutathione-S-Trfase_C_sf"/>
</dbReference>
<dbReference type="InterPro" id="IPR004046">
    <property type="entry name" value="GST_C"/>
</dbReference>
<dbReference type="PROSITE" id="PS50405">
    <property type="entry name" value="GST_CTER"/>
    <property type="match status" value="1"/>
</dbReference>
<evidence type="ECO:0000256" key="1">
    <source>
        <dbReference type="ARBA" id="ARBA00049616"/>
    </source>
</evidence>
<reference evidence="5" key="2">
    <citation type="submission" date="2018-04" db="EMBL/GenBank/DDBJ databases">
        <authorList>
            <person name="Lee J.-S."/>
        </authorList>
    </citation>
    <scope>NUCLEOTIDE SEQUENCE</scope>
</reference>
<dbReference type="SUPFAM" id="SSF47616">
    <property type="entry name" value="GST C-terminal domain-like"/>
    <property type="match status" value="1"/>
</dbReference>
<evidence type="ECO:0000256" key="2">
    <source>
        <dbReference type="SAM" id="MobiDB-lite"/>
    </source>
</evidence>
<dbReference type="PROSITE" id="PS50404">
    <property type="entry name" value="GST_NTER"/>
    <property type="match status" value="1"/>
</dbReference>
<feature type="region of interest" description="Disordered" evidence="2">
    <location>
        <begin position="1"/>
        <end position="45"/>
    </location>
</feature>
<evidence type="ECO:0000259" key="3">
    <source>
        <dbReference type="PROSITE" id="PS50404"/>
    </source>
</evidence>
<dbReference type="PANTHER" id="PTHR11571:SF150">
    <property type="entry name" value="GLUTATHIONE S-TRANSFERASE"/>
    <property type="match status" value="1"/>
</dbReference>
<dbReference type="SFLD" id="SFLDG01205">
    <property type="entry name" value="AMPS.1"/>
    <property type="match status" value="1"/>
</dbReference>
<dbReference type="InterPro" id="IPR004045">
    <property type="entry name" value="Glutathione_S-Trfase_N"/>
</dbReference>